<dbReference type="Proteomes" id="UP001157161">
    <property type="component" value="Unassembled WGS sequence"/>
</dbReference>
<feature type="compositionally biased region" description="Basic and acidic residues" evidence="1">
    <location>
        <begin position="43"/>
        <end position="57"/>
    </location>
</feature>
<keyword evidence="2" id="KW-0732">Signal</keyword>
<proteinExistence type="predicted"/>
<name>A0AA37XE84_9MICO</name>
<reference evidence="3" key="1">
    <citation type="journal article" date="2014" name="Int. J. Syst. Evol. Microbiol.">
        <title>Complete genome sequence of Corynebacterium casei LMG S-19264T (=DSM 44701T), isolated from a smear-ripened cheese.</title>
        <authorList>
            <consortium name="US DOE Joint Genome Institute (JGI-PGF)"/>
            <person name="Walter F."/>
            <person name="Albersmeier A."/>
            <person name="Kalinowski J."/>
            <person name="Ruckert C."/>
        </authorList>
    </citation>
    <scope>NUCLEOTIDE SEQUENCE</scope>
    <source>
        <strain evidence="3">NBRC 112290</strain>
    </source>
</reference>
<protein>
    <recommendedName>
        <fullName evidence="5">Lipoprotein</fullName>
    </recommendedName>
</protein>
<gene>
    <name evidence="3" type="ORF">GCM10025875_15510</name>
</gene>
<evidence type="ECO:0008006" key="5">
    <source>
        <dbReference type="Google" id="ProtNLM"/>
    </source>
</evidence>
<evidence type="ECO:0000313" key="3">
    <source>
        <dbReference type="EMBL" id="GMA31559.1"/>
    </source>
</evidence>
<organism evidence="3 4">
    <name type="scientific">Litorihabitans aurantiacus</name>
    <dbReference type="NCBI Taxonomy" id="1930061"/>
    <lineage>
        <taxon>Bacteria</taxon>
        <taxon>Bacillati</taxon>
        <taxon>Actinomycetota</taxon>
        <taxon>Actinomycetes</taxon>
        <taxon>Micrococcales</taxon>
        <taxon>Beutenbergiaceae</taxon>
        <taxon>Litorihabitans</taxon>
    </lineage>
</organism>
<reference evidence="3" key="2">
    <citation type="submission" date="2023-02" db="EMBL/GenBank/DDBJ databases">
        <authorList>
            <person name="Sun Q."/>
            <person name="Mori K."/>
        </authorList>
    </citation>
    <scope>NUCLEOTIDE SEQUENCE</scope>
    <source>
        <strain evidence="3">NBRC 112290</strain>
    </source>
</reference>
<dbReference type="RefSeq" id="WP_284250357.1">
    <property type="nucleotide sequence ID" value="NZ_BSUM01000001.1"/>
</dbReference>
<dbReference type="AlphaFoldDB" id="A0AA37XE84"/>
<accession>A0AA37XE84</accession>
<keyword evidence="4" id="KW-1185">Reference proteome</keyword>
<feature type="signal peptide" evidence="2">
    <location>
        <begin position="1"/>
        <end position="33"/>
    </location>
</feature>
<sequence>MTNTTTRTRRTAPATATLAAVALLALTGCSTFSDLGDSLSGSDTKEHSVDTGAEGKESQLLASWVPDDASDVKVMQRTTGSERLLTFTHDGDLPADCTAIATPGTPTEEELAASYATDARTADFPVEDWTTTPTLEAEWWPEGTIEGTTHLCGRWWVSTSGSTVYGFAASQKIEPAS</sequence>
<feature type="region of interest" description="Disordered" evidence="1">
    <location>
        <begin position="37"/>
        <end position="58"/>
    </location>
</feature>
<feature type="chain" id="PRO_5041337786" description="Lipoprotein" evidence="2">
    <location>
        <begin position="34"/>
        <end position="177"/>
    </location>
</feature>
<dbReference type="EMBL" id="BSUM01000001">
    <property type="protein sequence ID" value="GMA31559.1"/>
    <property type="molecule type" value="Genomic_DNA"/>
</dbReference>
<dbReference type="PROSITE" id="PS51257">
    <property type="entry name" value="PROKAR_LIPOPROTEIN"/>
    <property type="match status" value="1"/>
</dbReference>
<evidence type="ECO:0000256" key="1">
    <source>
        <dbReference type="SAM" id="MobiDB-lite"/>
    </source>
</evidence>
<evidence type="ECO:0000256" key="2">
    <source>
        <dbReference type="SAM" id="SignalP"/>
    </source>
</evidence>
<evidence type="ECO:0000313" key="4">
    <source>
        <dbReference type="Proteomes" id="UP001157161"/>
    </source>
</evidence>
<comment type="caution">
    <text evidence="3">The sequence shown here is derived from an EMBL/GenBank/DDBJ whole genome shotgun (WGS) entry which is preliminary data.</text>
</comment>